<keyword evidence="3" id="KW-1003">Cell membrane</keyword>
<feature type="transmembrane region" description="Helical" evidence="7">
    <location>
        <begin position="12"/>
        <end position="34"/>
    </location>
</feature>
<dbReference type="PANTHER" id="PTHR43744">
    <property type="entry name" value="ABC TRANSPORTER PERMEASE PROTEIN MG189-RELATED-RELATED"/>
    <property type="match status" value="1"/>
</dbReference>
<comment type="subcellular location">
    <subcellularLocation>
        <location evidence="1 7">Cell membrane</location>
        <topology evidence="1 7">Multi-pass membrane protein</topology>
    </subcellularLocation>
</comment>
<organism evidence="9 10">
    <name type="scientific">Paenibacillus yonginensis</name>
    <dbReference type="NCBI Taxonomy" id="1462996"/>
    <lineage>
        <taxon>Bacteria</taxon>
        <taxon>Bacillati</taxon>
        <taxon>Bacillota</taxon>
        <taxon>Bacilli</taxon>
        <taxon>Bacillales</taxon>
        <taxon>Paenibacillaceae</taxon>
        <taxon>Paenibacillus</taxon>
    </lineage>
</organism>
<evidence type="ECO:0000259" key="8">
    <source>
        <dbReference type="PROSITE" id="PS50928"/>
    </source>
</evidence>
<evidence type="ECO:0000313" key="10">
    <source>
        <dbReference type="Proteomes" id="UP000092573"/>
    </source>
</evidence>
<keyword evidence="2 7" id="KW-0813">Transport</keyword>
<dbReference type="OrthoDB" id="9772609at2"/>
<dbReference type="Pfam" id="PF00528">
    <property type="entry name" value="BPD_transp_1"/>
    <property type="match status" value="1"/>
</dbReference>
<evidence type="ECO:0000256" key="7">
    <source>
        <dbReference type="RuleBase" id="RU363032"/>
    </source>
</evidence>
<keyword evidence="10" id="KW-1185">Reference proteome</keyword>
<dbReference type="InterPro" id="IPR035906">
    <property type="entry name" value="MetI-like_sf"/>
</dbReference>
<evidence type="ECO:0000313" key="9">
    <source>
        <dbReference type="EMBL" id="ANS75744.1"/>
    </source>
</evidence>
<accession>A0A1B1N2T7</accession>
<dbReference type="EMBL" id="CP014167">
    <property type="protein sequence ID" value="ANS75744.1"/>
    <property type="molecule type" value="Genomic_DNA"/>
</dbReference>
<evidence type="ECO:0000256" key="1">
    <source>
        <dbReference type="ARBA" id="ARBA00004651"/>
    </source>
</evidence>
<name>A0A1B1N2T7_9BACL</name>
<dbReference type="GO" id="GO:0055085">
    <property type="term" value="P:transmembrane transport"/>
    <property type="evidence" value="ECO:0007669"/>
    <property type="project" value="InterPro"/>
</dbReference>
<feature type="transmembrane region" description="Helical" evidence="7">
    <location>
        <begin position="138"/>
        <end position="160"/>
    </location>
</feature>
<dbReference type="SUPFAM" id="SSF161098">
    <property type="entry name" value="MetI-like"/>
    <property type="match status" value="1"/>
</dbReference>
<keyword evidence="6 7" id="KW-0472">Membrane</keyword>
<comment type="similarity">
    <text evidence="7">Belongs to the binding-protein-dependent transport system permease family.</text>
</comment>
<dbReference type="RefSeq" id="WP_068697748.1">
    <property type="nucleotide sequence ID" value="NZ_CP014167.1"/>
</dbReference>
<proteinExistence type="inferred from homology"/>
<dbReference type="Gene3D" id="1.10.3720.10">
    <property type="entry name" value="MetI-like"/>
    <property type="match status" value="1"/>
</dbReference>
<reference evidence="9 10" key="1">
    <citation type="submission" date="2016-01" db="EMBL/GenBank/DDBJ databases">
        <title>Complete Genome Sequence of Paenibacillus yonginensis DCY84, a novel Plant Growth-Promoting Bacteria with Elicitation of Induced Systemic Resistance.</title>
        <authorList>
            <person name="Kim Y.J."/>
            <person name="Yang D.C."/>
            <person name="Sukweenadhi J."/>
        </authorList>
    </citation>
    <scope>NUCLEOTIDE SEQUENCE [LARGE SCALE GENOMIC DNA]</scope>
    <source>
        <strain evidence="9 10">DCY84</strain>
    </source>
</reference>
<dbReference type="PROSITE" id="PS50928">
    <property type="entry name" value="ABC_TM1"/>
    <property type="match status" value="1"/>
</dbReference>
<dbReference type="GO" id="GO:0005886">
    <property type="term" value="C:plasma membrane"/>
    <property type="evidence" value="ECO:0007669"/>
    <property type="project" value="UniProtKB-SubCell"/>
</dbReference>
<keyword evidence="4 7" id="KW-0812">Transmembrane</keyword>
<feature type="transmembrane region" description="Helical" evidence="7">
    <location>
        <begin position="105"/>
        <end position="126"/>
    </location>
</feature>
<dbReference type="InterPro" id="IPR000515">
    <property type="entry name" value="MetI-like"/>
</dbReference>
<evidence type="ECO:0000256" key="2">
    <source>
        <dbReference type="ARBA" id="ARBA00022448"/>
    </source>
</evidence>
<dbReference type="AlphaFoldDB" id="A0A1B1N2T7"/>
<feature type="transmembrane region" description="Helical" evidence="7">
    <location>
        <begin position="68"/>
        <end position="93"/>
    </location>
</feature>
<feature type="transmembrane region" description="Helical" evidence="7">
    <location>
        <begin position="181"/>
        <end position="203"/>
    </location>
</feature>
<dbReference type="CDD" id="cd06261">
    <property type="entry name" value="TM_PBP2"/>
    <property type="match status" value="1"/>
</dbReference>
<dbReference type="PANTHER" id="PTHR43744:SF12">
    <property type="entry name" value="ABC TRANSPORTER PERMEASE PROTEIN MG189-RELATED"/>
    <property type="match status" value="1"/>
</dbReference>
<evidence type="ECO:0000256" key="6">
    <source>
        <dbReference type="ARBA" id="ARBA00023136"/>
    </source>
</evidence>
<gene>
    <name evidence="9" type="ORF">AWM70_14990</name>
</gene>
<evidence type="ECO:0000256" key="3">
    <source>
        <dbReference type="ARBA" id="ARBA00022475"/>
    </source>
</evidence>
<sequence length="274" mass="30667">MRLRVMKRSVLYVLAVGYAIVSLFPLLLMLISSFKPNVEIFTKPLAWPSKFSVVSYDKLFVELNYSKYIFNSAFVSVATLVILVVCSVMVSFYIARFRFKWNGLLFFYFLLGMMLPIKLGLVPLFLLVRDLGLINSYWSIILIQVGAGLPMAALILSGFFRTLPSELEEAGRMDGCSSGGLLLRILVPLMKPAIGTVVIINFIGVWNDFFFPMIFIQDEAKKTIPLGMLQLFGEFTTDWSVLFAGLTLSSLPMIIIFALASRQFMDGLTAGAVK</sequence>
<dbReference type="KEGG" id="pyg:AWM70_14990"/>
<evidence type="ECO:0000256" key="5">
    <source>
        <dbReference type="ARBA" id="ARBA00022989"/>
    </source>
</evidence>
<dbReference type="Proteomes" id="UP000092573">
    <property type="component" value="Chromosome"/>
</dbReference>
<feature type="domain" description="ABC transmembrane type-1" evidence="8">
    <location>
        <begin position="69"/>
        <end position="260"/>
    </location>
</feature>
<evidence type="ECO:0000256" key="4">
    <source>
        <dbReference type="ARBA" id="ARBA00022692"/>
    </source>
</evidence>
<keyword evidence="5 7" id="KW-1133">Transmembrane helix</keyword>
<dbReference type="STRING" id="1462996.AWM70_14990"/>
<protein>
    <submittedName>
        <fullName evidence="9">Sugar ABC transporter permease</fullName>
    </submittedName>
</protein>
<feature type="transmembrane region" description="Helical" evidence="7">
    <location>
        <begin position="239"/>
        <end position="260"/>
    </location>
</feature>